<organism evidence="2">
    <name type="scientific">Streptomyces sp. SID7499</name>
    <dbReference type="NCBI Taxonomy" id="2706086"/>
    <lineage>
        <taxon>Bacteria</taxon>
        <taxon>Bacillati</taxon>
        <taxon>Actinomycetota</taxon>
        <taxon>Actinomycetes</taxon>
        <taxon>Kitasatosporales</taxon>
        <taxon>Streptomycetaceae</taxon>
        <taxon>Streptomyces</taxon>
    </lineage>
</organism>
<evidence type="ECO:0000259" key="1">
    <source>
        <dbReference type="PROSITE" id="PS50075"/>
    </source>
</evidence>
<dbReference type="PROSITE" id="PS50075">
    <property type="entry name" value="CARRIER"/>
    <property type="match status" value="1"/>
</dbReference>
<dbReference type="Gene3D" id="1.10.1200.10">
    <property type="entry name" value="ACP-like"/>
    <property type="match status" value="1"/>
</dbReference>
<feature type="domain" description="Carrier" evidence="1">
    <location>
        <begin position="44"/>
        <end position="85"/>
    </location>
</feature>
<dbReference type="AlphaFoldDB" id="A0A6G3WZH6"/>
<dbReference type="InterPro" id="IPR009081">
    <property type="entry name" value="PP-bd_ACP"/>
</dbReference>
<dbReference type="InterPro" id="IPR036736">
    <property type="entry name" value="ACP-like_sf"/>
</dbReference>
<dbReference type="EMBL" id="JAAGMN010003253">
    <property type="protein sequence ID" value="NEE10854.1"/>
    <property type="molecule type" value="Genomic_DNA"/>
</dbReference>
<proteinExistence type="predicted"/>
<feature type="non-terminal residue" evidence="2">
    <location>
        <position position="85"/>
    </location>
</feature>
<dbReference type="SUPFAM" id="SSF47336">
    <property type="entry name" value="ACP-like"/>
    <property type="match status" value="1"/>
</dbReference>
<gene>
    <name evidence="2" type="ORF">G3M58_30890</name>
</gene>
<sequence length="85" mass="9148">VEAVVDGMERLLDGAVAGEDRVIRAVGRVPSVSEGVPEAERGVVAGEETVAVLRRLFSEVLDQPDVRDEDNFFDLGGHSLTAMRL</sequence>
<dbReference type="Pfam" id="PF00550">
    <property type="entry name" value="PP-binding"/>
    <property type="match status" value="1"/>
</dbReference>
<comment type="caution">
    <text evidence="2">The sequence shown here is derived from an EMBL/GenBank/DDBJ whole genome shotgun (WGS) entry which is preliminary data.</text>
</comment>
<feature type="non-terminal residue" evidence="2">
    <location>
        <position position="1"/>
    </location>
</feature>
<reference evidence="2" key="1">
    <citation type="submission" date="2020-01" db="EMBL/GenBank/DDBJ databases">
        <title>Insect and environment-associated Actinomycetes.</title>
        <authorList>
            <person name="Currrie C."/>
            <person name="Chevrette M."/>
            <person name="Carlson C."/>
            <person name="Stubbendieck R."/>
            <person name="Wendt-Pienkowski E."/>
        </authorList>
    </citation>
    <scope>NUCLEOTIDE SEQUENCE</scope>
    <source>
        <strain evidence="2">SID7499</strain>
    </source>
</reference>
<evidence type="ECO:0000313" key="2">
    <source>
        <dbReference type="EMBL" id="NEE10854.1"/>
    </source>
</evidence>
<protein>
    <recommendedName>
        <fullName evidence="1">Carrier domain-containing protein</fullName>
    </recommendedName>
</protein>
<accession>A0A6G3WZH6</accession>
<name>A0A6G3WZH6_9ACTN</name>